<dbReference type="InterPro" id="IPR000192">
    <property type="entry name" value="Aminotrans_V_dom"/>
</dbReference>
<dbReference type="InterPro" id="IPR015424">
    <property type="entry name" value="PyrdxlP-dep_Trfase"/>
</dbReference>
<dbReference type="OrthoDB" id="9808002at2"/>
<comment type="similarity">
    <text evidence="2">Belongs to the class-V pyridoxal-phosphate-dependent aminotransferase family. NifS/IscS subfamily.</text>
</comment>
<accession>A0A1I3A624</accession>
<evidence type="ECO:0000256" key="10">
    <source>
        <dbReference type="RuleBase" id="RU004504"/>
    </source>
</evidence>
<sequence length="386" mass="43383">MQIYLDHAATSPITSDVLEEMNKAYKDLYANPSSAHSFGSRVEKRCKDAKKNILKYLSGNLENIIITSGGTESNNHVIFSQGIKTFQKPESFLTSSIEHKSVLEPIKFWSLSKELSVLNVDKSGQYSLDHLEKLLKKGKNHVAFISLMHVNNETGIIQPIEEAVRLIKQYVPNAFVHVDGVQAFGKIPIKNILPWVDAYSISAHKIKGPRGIGALWVKQPGKLLPLIRGGGQENNHRSGTTNTPALLGFEKAVSNCYQKMEENNRKKHQIREKIIKELSEKVDDFYIIESATCQVPSIVMIAFKKIKGEVLIHSLEADGIFLSAGSACNASNSQISHVIKAMNISSEWEEGVIRISFDEMLEDHEIVYFTNKIAKHCTEIRRWVKR</sequence>
<dbReference type="Pfam" id="PF00266">
    <property type="entry name" value="Aminotran_5"/>
    <property type="match status" value="1"/>
</dbReference>
<evidence type="ECO:0000256" key="4">
    <source>
        <dbReference type="ARBA" id="ARBA00022679"/>
    </source>
</evidence>
<dbReference type="EC" id="2.8.1.7" evidence="3"/>
<reference evidence="13" key="1">
    <citation type="submission" date="2016-10" db="EMBL/GenBank/DDBJ databases">
        <authorList>
            <person name="Varghese N."/>
            <person name="Submissions S."/>
        </authorList>
    </citation>
    <scope>NUCLEOTIDE SEQUENCE [LARGE SCALE GENOMIC DNA]</scope>
    <source>
        <strain evidence="13">Z-7934</strain>
    </source>
</reference>
<dbReference type="GO" id="GO:0046872">
    <property type="term" value="F:metal ion binding"/>
    <property type="evidence" value="ECO:0007669"/>
    <property type="project" value="UniProtKB-KW"/>
</dbReference>
<evidence type="ECO:0000256" key="1">
    <source>
        <dbReference type="ARBA" id="ARBA00001933"/>
    </source>
</evidence>
<dbReference type="InterPro" id="IPR015422">
    <property type="entry name" value="PyrdxlP-dep_Trfase_small"/>
</dbReference>
<dbReference type="Gene3D" id="1.10.260.50">
    <property type="match status" value="1"/>
</dbReference>
<proteinExistence type="inferred from homology"/>
<evidence type="ECO:0000259" key="11">
    <source>
        <dbReference type="Pfam" id="PF00266"/>
    </source>
</evidence>
<dbReference type="InterPro" id="IPR015421">
    <property type="entry name" value="PyrdxlP-dep_Trfase_major"/>
</dbReference>
<keyword evidence="6" id="KW-0663">Pyridoxal phosphate</keyword>
<dbReference type="STRING" id="69895.SAMN05192551_10118"/>
<comment type="cofactor">
    <cofactor evidence="1 10">
        <name>pyridoxal 5'-phosphate</name>
        <dbReference type="ChEBI" id="CHEBI:597326"/>
    </cofactor>
</comment>
<dbReference type="EMBL" id="FOQA01000001">
    <property type="protein sequence ID" value="SFH45458.1"/>
    <property type="molecule type" value="Genomic_DNA"/>
</dbReference>
<name>A0A1I3A624_9FIRM</name>
<dbReference type="GO" id="GO:0051536">
    <property type="term" value="F:iron-sulfur cluster binding"/>
    <property type="evidence" value="ECO:0007669"/>
    <property type="project" value="UniProtKB-KW"/>
</dbReference>
<evidence type="ECO:0000313" key="13">
    <source>
        <dbReference type="Proteomes" id="UP000199287"/>
    </source>
</evidence>
<organism evidence="12 13">
    <name type="scientific">Tindallia magadiensis</name>
    <dbReference type="NCBI Taxonomy" id="69895"/>
    <lineage>
        <taxon>Bacteria</taxon>
        <taxon>Bacillati</taxon>
        <taxon>Bacillota</taxon>
        <taxon>Clostridia</taxon>
        <taxon>Peptostreptococcales</taxon>
        <taxon>Tindalliaceae</taxon>
        <taxon>Tindallia</taxon>
    </lineage>
</organism>
<dbReference type="PIRSF" id="PIRSF005572">
    <property type="entry name" value="NifS"/>
    <property type="match status" value="1"/>
</dbReference>
<evidence type="ECO:0000313" key="12">
    <source>
        <dbReference type="EMBL" id="SFH45458.1"/>
    </source>
</evidence>
<dbReference type="InterPro" id="IPR020578">
    <property type="entry name" value="Aminotrans_V_PyrdxlP_BS"/>
</dbReference>
<evidence type="ECO:0000256" key="2">
    <source>
        <dbReference type="ARBA" id="ARBA00006490"/>
    </source>
</evidence>
<dbReference type="Gene3D" id="3.40.640.10">
    <property type="entry name" value="Type I PLP-dependent aspartate aminotransferase-like (Major domain)"/>
    <property type="match status" value="1"/>
</dbReference>
<dbReference type="Proteomes" id="UP000199287">
    <property type="component" value="Unassembled WGS sequence"/>
</dbReference>
<dbReference type="InterPro" id="IPR016454">
    <property type="entry name" value="Cysteine_dSase"/>
</dbReference>
<evidence type="ECO:0000256" key="5">
    <source>
        <dbReference type="ARBA" id="ARBA00022723"/>
    </source>
</evidence>
<dbReference type="PANTHER" id="PTHR11601">
    <property type="entry name" value="CYSTEINE DESULFURYLASE FAMILY MEMBER"/>
    <property type="match status" value="1"/>
</dbReference>
<dbReference type="PROSITE" id="PS00595">
    <property type="entry name" value="AA_TRANSFER_CLASS_5"/>
    <property type="match status" value="1"/>
</dbReference>
<feature type="domain" description="Aminotransferase class V" evidence="11">
    <location>
        <begin position="3"/>
        <end position="363"/>
    </location>
</feature>
<comment type="catalytic activity">
    <reaction evidence="9">
        <text>(sulfur carrier)-H + L-cysteine = (sulfur carrier)-SH + L-alanine</text>
        <dbReference type="Rhea" id="RHEA:43892"/>
        <dbReference type="Rhea" id="RHEA-COMP:14737"/>
        <dbReference type="Rhea" id="RHEA-COMP:14739"/>
        <dbReference type="ChEBI" id="CHEBI:29917"/>
        <dbReference type="ChEBI" id="CHEBI:35235"/>
        <dbReference type="ChEBI" id="CHEBI:57972"/>
        <dbReference type="ChEBI" id="CHEBI:64428"/>
        <dbReference type="EC" id="2.8.1.7"/>
    </reaction>
</comment>
<evidence type="ECO:0000256" key="3">
    <source>
        <dbReference type="ARBA" id="ARBA00012239"/>
    </source>
</evidence>
<keyword evidence="13" id="KW-1185">Reference proteome</keyword>
<protein>
    <recommendedName>
        <fullName evidence="3">cysteine desulfurase</fullName>
        <ecNumber evidence="3">2.8.1.7</ecNumber>
    </recommendedName>
</protein>
<keyword evidence="8" id="KW-0411">Iron-sulfur</keyword>
<keyword evidence="5" id="KW-0479">Metal-binding</keyword>
<dbReference type="AlphaFoldDB" id="A0A1I3A624"/>
<dbReference type="GO" id="GO:0031071">
    <property type="term" value="F:cysteine desulfurase activity"/>
    <property type="evidence" value="ECO:0007669"/>
    <property type="project" value="UniProtKB-EC"/>
</dbReference>
<evidence type="ECO:0000256" key="8">
    <source>
        <dbReference type="ARBA" id="ARBA00023014"/>
    </source>
</evidence>
<evidence type="ECO:0000256" key="7">
    <source>
        <dbReference type="ARBA" id="ARBA00023004"/>
    </source>
</evidence>
<dbReference type="Gene3D" id="3.90.1150.10">
    <property type="entry name" value="Aspartate Aminotransferase, domain 1"/>
    <property type="match status" value="1"/>
</dbReference>
<keyword evidence="7" id="KW-0408">Iron</keyword>
<keyword evidence="4" id="KW-0808">Transferase</keyword>
<dbReference type="PANTHER" id="PTHR11601:SF34">
    <property type="entry name" value="CYSTEINE DESULFURASE"/>
    <property type="match status" value="1"/>
</dbReference>
<gene>
    <name evidence="12" type="ORF">SAMN05192551_10118</name>
</gene>
<evidence type="ECO:0000256" key="6">
    <source>
        <dbReference type="ARBA" id="ARBA00022898"/>
    </source>
</evidence>
<dbReference type="SUPFAM" id="SSF53383">
    <property type="entry name" value="PLP-dependent transferases"/>
    <property type="match status" value="1"/>
</dbReference>
<evidence type="ECO:0000256" key="9">
    <source>
        <dbReference type="ARBA" id="ARBA00050776"/>
    </source>
</evidence>
<dbReference type="RefSeq" id="WP_093368482.1">
    <property type="nucleotide sequence ID" value="NZ_FOQA01000001.1"/>
</dbReference>